<feature type="compositionally biased region" description="Polar residues" evidence="3">
    <location>
        <begin position="352"/>
        <end position="367"/>
    </location>
</feature>
<evidence type="ECO:0000313" key="7">
    <source>
        <dbReference type="Ensembl" id="ENSAPOP00000001008.1"/>
    </source>
</evidence>
<evidence type="ECO:0000256" key="3">
    <source>
        <dbReference type="SAM" id="MobiDB-lite"/>
    </source>
</evidence>
<dbReference type="Proteomes" id="UP000257200">
    <property type="component" value="Unplaced"/>
</dbReference>
<dbReference type="InterPro" id="IPR011990">
    <property type="entry name" value="TPR-like_helical_dom_sf"/>
</dbReference>
<feature type="coiled-coil region" evidence="2">
    <location>
        <begin position="1465"/>
        <end position="1499"/>
    </location>
</feature>
<feature type="compositionally biased region" description="Basic and acidic residues" evidence="3">
    <location>
        <begin position="419"/>
        <end position="435"/>
    </location>
</feature>
<dbReference type="PANTHER" id="PTHR17550">
    <property type="entry name" value="E3 UBIQUITIN-PROTEIN LIGASE TTC3"/>
    <property type="match status" value="1"/>
</dbReference>
<reference evidence="7" key="1">
    <citation type="submission" date="2025-08" db="UniProtKB">
        <authorList>
            <consortium name="Ensembl"/>
        </authorList>
    </citation>
    <scope>IDENTIFICATION</scope>
</reference>
<dbReference type="PANTHER" id="PTHR17550:SF8">
    <property type="entry name" value="RING-TYPE E3 UBIQUITIN TRANSFERASE"/>
    <property type="match status" value="1"/>
</dbReference>
<evidence type="ECO:0000256" key="1">
    <source>
        <dbReference type="PROSITE-ProRule" id="PRU00339"/>
    </source>
</evidence>
<protein>
    <submittedName>
        <fullName evidence="7">Tetratricopeptide repeat domain 3</fullName>
    </submittedName>
</protein>
<feature type="region of interest" description="Disordered" evidence="3">
    <location>
        <begin position="345"/>
        <end position="435"/>
    </location>
</feature>
<feature type="coiled-coil region" evidence="2">
    <location>
        <begin position="1335"/>
        <end position="1369"/>
    </location>
</feature>
<dbReference type="InterPro" id="IPR019734">
    <property type="entry name" value="TPR_rpt"/>
</dbReference>
<feature type="compositionally biased region" description="Basic residues" evidence="3">
    <location>
        <begin position="973"/>
        <end position="983"/>
    </location>
</feature>
<organism evidence="7 8">
    <name type="scientific">Acanthochromis polyacanthus</name>
    <name type="common">spiny chromis</name>
    <dbReference type="NCBI Taxonomy" id="80966"/>
    <lineage>
        <taxon>Eukaryota</taxon>
        <taxon>Metazoa</taxon>
        <taxon>Chordata</taxon>
        <taxon>Craniata</taxon>
        <taxon>Vertebrata</taxon>
        <taxon>Euteleostomi</taxon>
        <taxon>Actinopterygii</taxon>
        <taxon>Neopterygii</taxon>
        <taxon>Teleostei</taxon>
        <taxon>Neoteleostei</taxon>
        <taxon>Acanthomorphata</taxon>
        <taxon>Ovalentaria</taxon>
        <taxon>Pomacentridae</taxon>
        <taxon>Acanthochromis</taxon>
    </lineage>
</organism>
<dbReference type="STRING" id="80966.ENSAPOP00000001008"/>
<accession>A0A3Q1EC45</accession>
<dbReference type="Pfam" id="PF24812">
    <property type="entry name" value="WHD_TTC3"/>
    <property type="match status" value="1"/>
</dbReference>
<dbReference type="InterPro" id="IPR043866">
    <property type="entry name" value="TTC3/DZIP3_dom"/>
</dbReference>
<dbReference type="Pfam" id="PF24525">
    <property type="entry name" value="TTC3"/>
    <property type="match status" value="1"/>
</dbReference>
<feature type="domain" description="E3 ubiquitin-protein ligase TTC3/DZIP3" evidence="4">
    <location>
        <begin position="571"/>
        <end position="686"/>
    </location>
</feature>
<dbReference type="Pfam" id="PF19179">
    <property type="entry name" value="TTC3_DZIP3_dom"/>
    <property type="match status" value="1"/>
</dbReference>
<feature type="domain" description="TTC3/DZIP3-like helical" evidence="5">
    <location>
        <begin position="1272"/>
        <end position="1515"/>
    </location>
</feature>
<feature type="repeat" description="TPR" evidence="1">
    <location>
        <begin position="523"/>
        <end position="556"/>
    </location>
</feature>
<dbReference type="UniPathway" id="UPA00143"/>
<evidence type="ECO:0000259" key="6">
    <source>
        <dbReference type="Pfam" id="PF24812"/>
    </source>
</evidence>
<evidence type="ECO:0000259" key="5">
    <source>
        <dbReference type="Pfam" id="PF24525"/>
    </source>
</evidence>
<dbReference type="InParanoid" id="A0A3Q1EC45"/>
<evidence type="ECO:0000313" key="8">
    <source>
        <dbReference type="Proteomes" id="UP000257200"/>
    </source>
</evidence>
<dbReference type="Ensembl" id="ENSAPOT00000015893.1">
    <property type="protein sequence ID" value="ENSAPOP00000001008.1"/>
    <property type="gene ID" value="ENSAPOG00000002257.1"/>
</dbReference>
<feature type="domain" description="E3 ubiquitin-protein ligase TTC3 winged helix turn helix" evidence="6">
    <location>
        <begin position="1022"/>
        <end position="1140"/>
    </location>
</feature>
<dbReference type="Gene3D" id="1.25.40.10">
    <property type="entry name" value="Tetratricopeptide repeat domain"/>
    <property type="match status" value="1"/>
</dbReference>
<dbReference type="GO" id="GO:0016567">
    <property type="term" value="P:protein ubiquitination"/>
    <property type="evidence" value="ECO:0007669"/>
    <property type="project" value="UniProtKB-UniPathway"/>
</dbReference>
<keyword evidence="1" id="KW-0802">TPR repeat</keyword>
<dbReference type="SMART" id="SM00028">
    <property type="entry name" value="TPR"/>
    <property type="match status" value="3"/>
</dbReference>
<feature type="region of interest" description="Disordered" evidence="3">
    <location>
        <begin position="1499"/>
        <end position="1523"/>
    </location>
</feature>
<dbReference type="SUPFAM" id="SSF48452">
    <property type="entry name" value="TPR-like"/>
    <property type="match status" value="2"/>
</dbReference>
<feature type="compositionally biased region" description="Basic and acidic residues" evidence="3">
    <location>
        <begin position="368"/>
        <end position="393"/>
    </location>
</feature>
<feature type="coiled-coil region" evidence="2">
    <location>
        <begin position="1264"/>
        <end position="1298"/>
    </location>
</feature>
<evidence type="ECO:0000259" key="4">
    <source>
        <dbReference type="Pfam" id="PF19179"/>
    </source>
</evidence>
<dbReference type="GeneTree" id="ENSGT00940000154465"/>
<keyword evidence="8" id="KW-1185">Reference proteome</keyword>
<sequence length="1542" mass="175902">MSDSDSGSDQKSYRKMKDDNVITFRPSDVIFEKWNNLPLSIKIEAVQRMKICSFWLPIILQREDSPIAAWAVEIGLVNPKDTEDLSLKQLRKIECVETIIRALERGTILKNQPRHVLAISNRFNLRRLEVMDDALRWLEGTEEPAIRQRLEELGHETTRFSALRLIFTEFAKFVQEMGGSYEKTMKTLFFEPLDYQVEKSNEMKRKGNESFQKQEYEEAVKFYSKAIKFYPDNHFLYGNRALCYIRSKNYLKAVGDGKRAILIKPLWAKGHYRYCEALFLMGEIRMALEGNRLAQSLCDPGSDGMRDLELQHEKFKMSGGFVRGTCIKNPGTHFKAGLVMERPQPKAAKAISKNNPATSSASKVSQGKTEKHSGKNEKHAQKESSAKDTKSSKSDISSKNSKGENHSAVKKKPMNRNSPTREENQKKAESKSDVCGKLRSLVQDAHSALTDQRSRNAEQAFSQALASLEELTAKEFGLSTLDVLLLLFGRVSALTDIGQPEELTEAQKVLEKMKSYEERTFQCLVYYSIGRVYLRENRFSFALQQFSDALQMMKNQITPGKLTWPLTKEIVRETQADYFKEILEGAIELCRFPPPPDAVCRLEKCHSAVKAEIFFRDPDFKGFIQFCCCQSCKVEFHIACWKTLKTSAFSDKNEKDLLQEACLTPDCVGQICSIKIYGPTGLVKCKFEATIPKLPTPKTPKVNQKCTSQKKLKSKEERRLKRKQHKQSFQGNQTINEEILQQEQNTATQSQQKAWLLFRDRVLLQISQHMELLREEKGLQVSALTSGLKPWLQLDSSRGNPLAGRMLNWQQEQLQTLGQAVELLLERRNRVWARVFIQQLSICEEVNPKLNSWACQLNDAGLNAARTFIERYSGHLEELDLAHLLGFGPLQEIIVEKLGTRPEFLSSIGLTVTEFLKQAPPHDMRLFIWTLEEHRDDYVSCHTILDEYFEVMDGHCSVLKKSDENQNNSPLKTKSRGRKKKQKEPKGIIVLSGMRSGTPRDERDQDFFEDDPLSFFEPADPFSVPSHLREQVADFEDQYNGTGHGGLYKNILDNNPDPTKESLYDYFAQILDEHGPLVAEDPLLVGELVNFPPVAQQKIQDAGGFECFLLESLRFIKMGRCIGLAQHAVSLQQAGHGASLDDLDDISDSLDNSPPSDMLVDFETGFPAYDFSSTQPDIYPILPNPYAFGFQIDADSLTHWSSGDSEQAAYYLPEHYEDFYPSEADGVFGSRPGEVTLMATDENFLKRDAEVQTCPEAMRSVAVNTELNERFESCQGDINKLEKDNRKLEKQIKKMSNGCNKVSLSNREDISLLEEDIRKITVNIQVTDKELVLFQQKLEEEVRKDQREKKANQEALKALKLEIEDLVEQQGSLARSIREKKSSYETKLNDFLEQGNQSEAEKLSLEDEIKRCKALLSSAKRRSQTAKLLVMESNHDQGLYGLYREQADVKALLTKLDEAKHRHPNQDLDLTRNSCRANIEEIEKKISTAERLYKQQIEQVKNGRRTNETPPVSNQPEPAASPVRPEQLVSLFIALKTKMCRF</sequence>
<evidence type="ECO:0000256" key="2">
    <source>
        <dbReference type="SAM" id="Coils"/>
    </source>
</evidence>
<dbReference type="PROSITE" id="PS50005">
    <property type="entry name" value="TPR"/>
    <property type="match status" value="2"/>
</dbReference>
<proteinExistence type="predicted"/>
<name>A0A3Q1EC45_9TELE</name>
<dbReference type="InterPro" id="IPR056871">
    <property type="entry name" value="WH_TTC3"/>
</dbReference>
<feature type="repeat" description="TPR" evidence="1">
    <location>
        <begin position="200"/>
        <end position="233"/>
    </location>
</feature>
<dbReference type="InterPro" id="IPR056872">
    <property type="entry name" value="TTC3/DZIP3-like_helical"/>
</dbReference>
<keyword evidence="2" id="KW-0175">Coiled coil</keyword>
<reference evidence="7" key="2">
    <citation type="submission" date="2025-09" db="UniProtKB">
        <authorList>
            <consortium name="Ensembl"/>
        </authorList>
    </citation>
    <scope>IDENTIFICATION</scope>
</reference>
<feature type="region of interest" description="Disordered" evidence="3">
    <location>
        <begin position="960"/>
        <end position="987"/>
    </location>
</feature>